<evidence type="ECO:0000259" key="12">
    <source>
        <dbReference type="PROSITE" id="PS50071"/>
    </source>
</evidence>
<dbReference type="AlphaFoldDB" id="W9SXP0"/>
<keyword evidence="2" id="KW-0217">Developmental protein</keyword>
<accession>W9SXP0</accession>
<evidence type="ECO:0000256" key="4">
    <source>
        <dbReference type="ARBA" id="ARBA00023125"/>
    </source>
</evidence>
<evidence type="ECO:0000256" key="2">
    <source>
        <dbReference type="ARBA" id="ARBA00022473"/>
    </source>
</evidence>
<evidence type="ECO:0000256" key="9">
    <source>
        <dbReference type="PROSITE-ProRule" id="PRU00108"/>
    </source>
</evidence>
<dbReference type="Proteomes" id="UP000030645">
    <property type="component" value="Unassembled WGS sequence"/>
</dbReference>
<keyword evidence="6" id="KW-0804">Transcription</keyword>
<dbReference type="GO" id="GO:0003677">
    <property type="term" value="F:DNA binding"/>
    <property type="evidence" value="ECO:0007669"/>
    <property type="project" value="UniProtKB-UniRule"/>
</dbReference>
<dbReference type="STRING" id="981085.W9SXP0"/>
<keyword evidence="4 9" id="KW-0238">DNA-binding</keyword>
<dbReference type="PANTHER" id="PTHR47288:SF1">
    <property type="entry name" value="WUSCHEL-RELATED HOMEOBOX 9"/>
    <property type="match status" value="1"/>
</dbReference>
<protein>
    <submittedName>
        <fullName evidence="13">WUSCHEL-related homeobox 9</fullName>
    </submittedName>
</protein>
<evidence type="ECO:0000313" key="13">
    <source>
        <dbReference type="EMBL" id="EXC32025.1"/>
    </source>
</evidence>
<dbReference type="Pfam" id="PF00046">
    <property type="entry name" value="Homeodomain"/>
    <property type="match status" value="1"/>
</dbReference>
<feature type="region of interest" description="Disordered" evidence="11">
    <location>
        <begin position="114"/>
        <end position="183"/>
    </location>
</feature>
<evidence type="ECO:0000256" key="8">
    <source>
        <dbReference type="ARBA" id="ARBA00024040"/>
    </source>
</evidence>
<dbReference type="FunFam" id="1.10.10.60:FF:000118">
    <property type="entry name" value="WUSCHEL-related homeobox 11"/>
    <property type="match status" value="1"/>
</dbReference>
<evidence type="ECO:0000256" key="6">
    <source>
        <dbReference type="ARBA" id="ARBA00023163"/>
    </source>
</evidence>
<keyword evidence="14" id="KW-1185">Reference proteome</keyword>
<sequence>MASSNRHWPSLFKSKPCNSHHQWQHDINQSLISNGCHRAPYTSVTGCEERSPEPKPRWNPKPEQIRILEAIFNSGMVNPPRDEIRKIRAQLQEYGQVGDANVFYWFQNRKSRSKHKLRHLQNSKQQQQQQNIHQILPNNSNNITTINTTTTTTTTIAPSSSSSSSSEKSSPKAPNRPAFSMGFSEALNSPTASVNQSTFFQTNSSTHDQFLAEPFLFQSSSSQGFCFPELMPNGVHNFVPLDHYTQQHNNIGPCTSLLLSEIMNHHGASKKLIGHDHNINAQEAGNKLQQNYAPAAVVAASTSPAITALTTAANSTTTRSVTSGNQIQGLARSDVWMDVCMALVLAIATSTLLLIDKLLISSAVGEQGSVSGVGPAVGCGKTTVFINDVAFEVPAGPFSVREAFGVEAVLIHSNGQPVLTNEWGVTLHSLHHGAFYYLVS</sequence>
<organism evidence="13 14">
    <name type="scientific">Morus notabilis</name>
    <dbReference type="NCBI Taxonomy" id="981085"/>
    <lineage>
        <taxon>Eukaryota</taxon>
        <taxon>Viridiplantae</taxon>
        <taxon>Streptophyta</taxon>
        <taxon>Embryophyta</taxon>
        <taxon>Tracheophyta</taxon>
        <taxon>Spermatophyta</taxon>
        <taxon>Magnoliopsida</taxon>
        <taxon>eudicotyledons</taxon>
        <taxon>Gunneridae</taxon>
        <taxon>Pentapetalae</taxon>
        <taxon>rosids</taxon>
        <taxon>fabids</taxon>
        <taxon>Rosales</taxon>
        <taxon>Moraceae</taxon>
        <taxon>Moreae</taxon>
        <taxon>Morus</taxon>
    </lineage>
</organism>
<dbReference type="InterPro" id="IPR001356">
    <property type="entry name" value="HD"/>
</dbReference>
<dbReference type="SMR" id="W9SXP0"/>
<comment type="similarity">
    <text evidence="8">Belongs to the WUS homeobox family.</text>
</comment>
<keyword evidence="5 9" id="KW-0371">Homeobox</keyword>
<dbReference type="SMART" id="SM00389">
    <property type="entry name" value="HOX"/>
    <property type="match status" value="1"/>
</dbReference>
<evidence type="ECO:0000313" key="14">
    <source>
        <dbReference type="Proteomes" id="UP000030645"/>
    </source>
</evidence>
<dbReference type="GO" id="GO:0048731">
    <property type="term" value="P:system development"/>
    <property type="evidence" value="ECO:0007669"/>
    <property type="project" value="UniProtKB-ARBA"/>
</dbReference>
<dbReference type="GO" id="GO:0005634">
    <property type="term" value="C:nucleus"/>
    <property type="evidence" value="ECO:0007669"/>
    <property type="project" value="UniProtKB-SubCell"/>
</dbReference>
<evidence type="ECO:0000256" key="7">
    <source>
        <dbReference type="ARBA" id="ARBA00023242"/>
    </source>
</evidence>
<name>W9SXP0_9ROSA</name>
<dbReference type="GO" id="GO:0050793">
    <property type="term" value="P:regulation of developmental process"/>
    <property type="evidence" value="ECO:0007669"/>
    <property type="project" value="InterPro"/>
</dbReference>
<dbReference type="SUPFAM" id="SSF46689">
    <property type="entry name" value="Homeodomain-like"/>
    <property type="match status" value="1"/>
</dbReference>
<feature type="domain" description="Homeobox" evidence="12">
    <location>
        <begin position="51"/>
        <end position="116"/>
    </location>
</feature>
<evidence type="ECO:0000256" key="5">
    <source>
        <dbReference type="ARBA" id="ARBA00023155"/>
    </source>
</evidence>
<dbReference type="eggNOG" id="ENOG502QVSY">
    <property type="taxonomic scope" value="Eukaryota"/>
</dbReference>
<dbReference type="InterPro" id="IPR044557">
    <property type="entry name" value="WOX8/9-like"/>
</dbReference>
<keyword evidence="7 9" id="KW-0539">Nucleus</keyword>
<dbReference type="PANTHER" id="PTHR47288">
    <property type="entry name" value="WUSCHEL-RELATED HOMEOBOX 9"/>
    <property type="match status" value="1"/>
</dbReference>
<evidence type="ECO:0000256" key="10">
    <source>
        <dbReference type="RuleBase" id="RU000682"/>
    </source>
</evidence>
<evidence type="ECO:0000256" key="3">
    <source>
        <dbReference type="ARBA" id="ARBA00023015"/>
    </source>
</evidence>
<feature type="DNA-binding region" description="Homeobox" evidence="9">
    <location>
        <begin position="53"/>
        <end position="117"/>
    </location>
</feature>
<reference evidence="14" key="1">
    <citation type="submission" date="2013-01" db="EMBL/GenBank/DDBJ databases">
        <title>Draft Genome Sequence of a Mulberry Tree, Morus notabilis C.K. Schneid.</title>
        <authorList>
            <person name="He N."/>
            <person name="Zhao S."/>
        </authorList>
    </citation>
    <scope>NUCLEOTIDE SEQUENCE</scope>
</reference>
<keyword evidence="3" id="KW-0805">Transcription regulation</keyword>
<dbReference type="Gene3D" id="1.10.10.60">
    <property type="entry name" value="Homeodomain-like"/>
    <property type="match status" value="1"/>
</dbReference>
<evidence type="ECO:0000256" key="11">
    <source>
        <dbReference type="SAM" id="MobiDB-lite"/>
    </source>
</evidence>
<proteinExistence type="inferred from homology"/>
<dbReference type="InterPro" id="IPR009057">
    <property type="entry name" value="Homeodomain-like_sf"/>
</dbReference>
<dbReference type="CDD" id="cd00086">
    <property type="entry name" value="homeodomain"/>
    <property type="match status" value="1"/>
</dbReference>
<comment type="subcellular location">
    <subcellularLocation>
        <location evidence="1 9 10">Nucleus</location>
    </subcellularLocation>
</comment>
<evidence type="ECO:0000256" key="1">
    <source>
        <dbReference type="ARBA" id="ARBA00004123"/>
    </source>
</evidence>
<dbReference type="PROSITE" id="PS50071">
    <property type="entry name" value="HOMEOBOX_2"/>
    <property type="match status" value="1"/>
</dbReference>
<gene>
    <name evidence="13" type="ORF">L484_001666</name>
</gene>
<dbReference type="EMBL" id="KE346276">
    <property type="protein sequence ID" value="EXC32025.1"/>
    <property type="molecule type" value="Genomic_DNA"/>
</dbReference>
<dbReference type="GO" id="GO:0003700">
    <property type="term" value="F:DNA-binding transcription factor activity"/>
    <property type="evidence" value="ECO:0007669"/>
    <property type="project" value="InterPro"/>
</dbReference>
<feature type="compositionally biased region" description="Low complexity" evidence="11">
    <location>
        <begin position="122"/>
        <end position="175"/>
    </location>
</feature>